<keyword evidence="5" id="KW-1185">Reference proteome</keyword>
<dbReference type="GO" id="GO:0003676">
    <property type="term" value="F:nucleic acid binding"/>
    <property type="evidence" value="ECO:0007669"/>
    <property type="project" value="InterPro"/>
</dbReference>
<sequence length="201" mass="22769">MSSSDDDFDSQLQSYMKARGWKEYCAMKELNSTFDYNGWRVWNSTLKMVIFFFGSEVVINKEKPKEPVETSSEEEKAEFTTWEWKNDLVLNIMKTKLCSGIYSSLESKTKYSGNAKQMMDALEQMAVEREKMFAHITLGDTDGSPEGEGSGNRDIAEVDGDEGENRSEQQGGDVEKKRNKVRCFSCGKKGHIAKNCQLAST</sequence>
<feature type="domain" description="CCHC-type" evidence="3">
    <location>
        <begin position="182"/>
        <end position="196"/>
    </location>
</feature>
<dbReference type="Proteomes" id="UP001141552">
    <property type="component" value="Unassembled WGS sequence"/>
</dbReference>
<dbReference type="SUPFAM" id="SSF57756">
    <property type="entry name" value="Retrovirus zinc finger-like domains"/>
    <property type="match status" value="1"/>
</dbReference>
<evidence type="ECO:0000256" key="2">
    <source>
        <dbReference type="SAM" id="MobiDB-lite"/>
    </source>
</evidence>
<dbReference type="OrthoDB" id="1633296at2759"/>
<dbReference type="GO" id="GO:0008270">
    <property type="term" value="F:zinc ion binding"/>
    <property type="evidence" value="ECO:0007669"/>
    <property type="project" value="UniProtKB-KW"/>
</dbReference>
<keyword evidence="1" id="KW-0863">Zinc-finger</keyword>
<reference evidence="4" key="1">
    <citation type="submission" date="2022-02" db="EMBL/GenBank/DDBJ databases">
        <authorList>
            <person name="Henning P.M."/>
            <person name="McCubbin A.G."/>
            <person name="Shore J.S."/>
        </authorList>
    </citation>
    <scope>NUCLEOTIDE SEQUENCE</scope>
    <source>
        <strain evidence="4">F60SS</strain>
        <tissue evidence="4">Leaves</tissue>
    </source>
</reference>
<dbReference type="SMART" id="SM00343">
    <property type="entry name" value="ZnF_C2HC"/>
    <property type="match status" value="1"/>
</dbReference>
<evidence type="ECO:0000256" key="1">
    <source>
        <dbReference type="PROSITE-ProRule" id="PRU00047"/>
    </source>
</evidence>
<reference evidence="4" key="2">
    <citation type="journal article" date="2023" name="Plants (Basel)">
        <title>Annotation of the Turnera subulata (Passifloraceae) Draft Genome Reveals the S-Locus Evolved after the Divergence of Turneroideae from Passifloroideae in a Stepwise Manner.</title>
        <authorList>
            <person name="Henning P.M."/>
            <person name="Roalson E.H."/>
            <person name="Mir W."/>
            <person name="McCubbin A.G."/>
            <person name="Shore J.S."/>
        </authorList>
    </citation>
    <scope>NUCLEOTIDE SEQUENCE</scope>
    <source>
        <strain evidence="4">F60SS</strain>
    </source>
</reference>
<evidence type="ECO:0000313" key="4">
    <source>
        <dbReference type="EMBL" id="KAJ4825468.1"/>
    </source>
</evidence>
<accession>A0A9Q0F5Q7</accession>
<keyword evidence="1" id="KW-0862">Zinc</keyword>
<dbReference type="Pfam" id="PF00098">
    <property type="entry name" value="zf-CCHC"/>
    <property type="match status" value="1"/>
</dbReference>
<comment type="caution">
    <text evidence="4">The sequence shown here is derived from an EMBL/GenBank/DDBJ whole genome shotgun (WGS) entry which is preliminary data.</text>
</comment>
<evidence type="ECO:0000313" key="5">
    <source>
        <dbReference type="Proteomes" id="UP001141552"/>
    </source>
</evidence>
<dbReference type="InterPro" id="IPR036875">
    <property type="entry name" value="Znf_CCHC_sf"/>
</dbReference>
<proteinExistence type="predicted"/>
<dbReference type="EMBL" id="JAKUCV010006899">
    <property type="protein sequence ID" value="KAJ4825468.1"/>
    <property type="molecule type" value="Genomic_DNA"/>
</dbReference>
<protein>
    <recommendedName>
        <fullName evidence="3">CCHC-type domain-containing protein</fullName>
    </recommendedName>
</protein>
<organism evidence="4 5">
    <name type="scientific">Turnera subulata</name>
    <dbReference type="NCBI Taxonomy" id="218843"/>
    <lineage>
        <taxon>Eukaryota</taxon>
        <taxon>Viridiplantae</taxon>
        <taxon>Streptophyta</taxon>
        <taxon>Embryophyta</taxon>
        <taxon>Tracheophyta</taxon>
        <taxon>Spermatophyta</taxon>
        <taxon>Magnoliopsida</taxon>
        <taxon>eudicotyledons</taxon>
        <taxon>Gunneridae</taxon>
        <taxon>Pentapetalae</taxon>
        <taxon>rosids</taxon>
        <taxon>fabids</taxon>
        <taxon>Malpighiales</taxon>
        <taxon>Passifloraceae</taxon>
        <taxon>Turnera</taxon>
    </lineage>
</organism>
<dbReference type="InterPro" id="IPR001878">
    <property type="entry name" value="Znf_CCHC"/>
</dbReference>
<dbReference type="PROSITE" id="PS50158">
    <property type="entry name" value="ZF_CCHC"/>
    <property type="match status" value="1"/>
</dbReference>
<name>A0A9Q0F5Q7_9ROSI</name>
<dbReference type="AlphaFoldDB" id="A0A9Q0F5Q7"/>
<gene>
    <name evidence="4" type="ORF">Tsubulata_039167</name>
</gene>
<keyword evidence="1" id="KW-0479">Metal-binding</keyword>
<evidence type="ECO:0000259" key="3">
    <source>
        <dbReference type="PROSITE" id="PS50158"/>
    </source>
</evidence>
<feature type="region of interest" description="Disordered" evidence="2">
    <location>
        <begin position="138"/>
        <end position="176"/>
    </location>
</feature>
<dbReference type="Gene3D" id="4.10.60.10">
    <property type="entry name" value="Zinc finger, CCHC-type"/>
    <property type="match status" value="1"/>
</dbReference>